<protein>
    <submittedName>
        <fullName evidence="1">LOC100902024</fullName>
    </submittedName>
</protein>
<organism evidence="1 2">
    <name type="scientific">Caligus rogercresseyi</name>
    <name type="common">Sea louse</name>
    <dbReference type="NCBI Taxonomy" id="217165"/>
    <lineage>
        <taxon>Eukaryota</taxon>
        <taxon>Metazoa</taxon>
        <taxon>Ecdysozoa</taxon>
        <taxon>Arthropoda</taxon>
        <taxon>Crustacea</taxon>
        <taxon>Multicrustacea</taxon>
        <taxon>Hexanauplia</taxon>
        <taxon>Copepoda</taxon>
        <taxon>Siphonostomatoida</taxon>
        <taxon>Caligidae</taxon>
        <taxon>Caligus</taxon>
    </lineage>
</organism>
<gene>
    <name evidence="1" type="ORF">FKW44_007922</name>
</gene>
<evidence type="ECO:0000313" key="2">
    <source>
        <dbReference type="Proteomes" id="UP000595437"/>
    </source>
</evidence>
<keyword evidence="2" id="KW-1185">Reference proteome</keyword>
<name>A0A7T8KFE3_CALRO</name>
<accession>A0A7T8KFE3</accession>
<evidence type="ECO:0000313" key="1">
    <source>
        <dbReference type="EMBL" id="QQP54927.1"/>
    </source>
</evidence>
<proteinExistence type="predicted"/>
<dbReference type="Proteomes" id="UP000595437">
    <property type="component" value="Chromosome 5"/>
</dbReference>
<dbReference type="EMBL" id="CP045894">
    <property type="protein sequence ID" value="QQP54927.1"/>
    <property type="molecule type" value="Genomic_DNA"/>
</dbReference>
<dbReference type="AlphaFoldDB" id="A0A7T8KFE3"/>
<reference evidence="2" key="1">
    <citation type="submission" date="2021-01" db="EMBL/GenBank/DDBJ databases">
        <title>Caligus Genome Assembly.</title>
        <authorList>
            <person name="Gallardo-Escarate C."/>
        </authorList>
    </citation>
    <scope>NUCLEOTIDE SEQUENCE [LARGE SCALE GENOMIC DNA]</scope>
</reference>
<dbReference type="OrthoDB" id="6623841at2759"/>
<sequence>MTGALFKVFGEDFDNNSLHLLVTDGATYCLKAGRGLKKLFPNMKHVTCICHALNRVAE</sequence>